<dbReference type="CDD" id="cd03010">
    <property type="entry name" value="TlpA_like_DsbE"/>
    <property type="match status" value="1"/>
</dbReference>
<keyword evidence="5" id="KW-0472">Membrane</keyword>
<evidence type="ECO:0000256" key="2">
    <source>
        <dbReference type="ARBA" id="ARBA00022748"/>
    </source>
</evidence>
<dbReference type="Proteomes" id="UP001055125">
    <property type="component" value="Unassembled WGS sequence"/>
</dbReference>
<feature type="domain" description="Thioredoxin" evidence="6">
    <location>
        <begin position="49"/>
        <end position="193"/>
    </location>
</feature>
<dbReference type="InterPro" id="IPR004799">
    <property type="entry name" value="Periplasmic_diS_OxRdtase_DsbE"/>
</dbReference>
<evidence type="ECO:0000259" key="6">
    <source>
        <dbReference type="PROSITE" id="PS51352"/>
    </source>
</evidence>
<dbReference type="InterPro" id="IPR036249">
    <property type="entry name" value="Thioredoxin-like_sf"/>
</dbReference>
<comment type="subcellular location">
    <subcellularLocation>
        <location evidence="1">Cell envelope</location>
    </subcellularLocation>
</comment>
<dbReference type="Gene3D" id="3.40.30.10">
    <property type="entry name" value="Glutaredoxin"/>
    <property type="match status" value="1"/>
</dbReference>
<keyword evidence="8" id="KW-1185">Reference proteome</keyword>
<evidence type="ECO:0000256" key="4">
    <source>
        <dbReference type="ARBA" id="ARBA00023284"/>
    </source>
</evidence>
<sequence length="201" mass="21259">MTNPAQGSTPEPARRSLLVVLPLVAFAVLAAIFFVRLRSGVDPAAVPSALIGKPAPAFSLEPLPGIEREGKPVPGLSSADLKGRVTVINFWASWCAPCQIEHPLLTRLAREPGLTLVGIDYKDAPENGRRFLTRNGVPFAALGVDQTGRTGIDFGVYGVPETFIIGPDGIIRDKLVGILTNENYGQVLDKIRAAGGVAAKP</sequence>
<dbReference type="PANTHER" id="PTHR42852">
    <property type="entry name" value="THIOL:DISULFIDE INTERCHANGE PROTEIN DSBE"/>
    <property type="match status" value="1"/>
</dbReference>
<dbReference type="InterPro" id="IPR050553">
    <property type="entry name" value="Thioredoxin_ResA/DsbE_sf"/>
</dbReference>
<feature type="transmembrane region" description="Helical" evidence="5">
    <location>
        <begin position="16"/>
        <end position="35"/>
    </location>
</feature>
<gene>
    <name evidence="7" type="primary">cycY</name>
    <name evidence="7" type="ORF">OCOJLMKI_2368</name>
</gene>
<dbReference type="PROSITE" id="PS00194">
    <property type="entry name" value="THIOREDOXIN_1"/>
    <property type="match status" value="1"/>
</dbReference>
<keyword evidence="5" id="KW-1133">Transmembrane helix</keyword>
<dbReference type="EMBL" id="BPQP01000033">
    <property type="protein sequence ID" value="GJD95158.1"/>
    <property type="molecule type" value="Genomic_DNA"/>
</dbReference>
<dbReference type="InterPro" id="IPR000866">
    <property type="entry name" value="AhpC/TSA"/>
</dbReference>
<keyword evidence="5" id="KW-0812">Transmembrane</keyword>
<dbReference type="PROSITE" id="PS51352">
    <property type="entry name" value="THIOREDOXIN_2"/>
    <property type="match status" value="1"/>
</dbReference>
<dbReference type="Pfam" id="PF00578">
    <property type="entry name" value="AhpC-TSA"/>
    <property type="match status" value="1"/>
</dbReference>
<reference evidence="7" key="1">
    <citation type="journal article" date="2021" name="Front. Microbiol.">
        <title>Comprehensive Comparative Genomics and Phenotyping of Methylobacterium Species.</title>
        <authorList>
            <person name="Alessa O."/>
            <person name="Ogura Y."/>
            <person name="Fujitani Y."/>
            <person name="Takami H."/>
            <person name="Hayashi T."/>
            <person name="Sahin N."/>
            <person name="Tani A."/>
        </authorList>
    </citation>
    <scope>NUCLEOTIDE SEQUENCE</scope>
    <source>
        <strain evidence="7">DSM 19015</strain>
    </source>
</reference>
<organism evidence="7 8">
    <name type="scientific">Methylobacterium iners</name>
    <dbReference type="NCBI Taxonomy" id="418707"/>
    <lineage>
        <taxon>Bacteria</taxon>
        <taxon>Pseudomonadati</taxon>
        <taxon>Pseudomonadota</taxon>
        <taxon>Alphaproteobacteria</taxon>
        <taxon>Hyphomicrobiales</taxon>
        <taxon>Methylobacteriaceae</taxon>
        <taxon>Methylobacterium</taxon>
    </lineage>
</organism>
<keyword evidence="3" id="KW-1015">Disulfide bond</keyword>
<comment type="caution">
    <text evidence="7">The sequence shown here is derived from an EMBL/GenBank/DDBJ whole genome shotgun (WGS) entry which is preliminary data.</text>
</comment>
<dbReference type="InterPro" id="IPR013766">
    <property type="entry name" value="Thioredoxin_domain"/>
</dbReference>
<dbReference type="NCBIfam" id="TIGR00385">
    <property type="entry name" value="dsbE"/>
    <property type="match status" value="1"/>
</dbReference>
<keyword evidence="2" id="KW-0201">Cytochrome c-type biogenesis</keyword>
<evidence type="ECO:0000256" key="3">
    <source>
        <dbReference type="ARBA" id="ARBA00023157"/>
    </source>
</evidence>
<dbReference type="RefSeq" id="WP_238244298.1">
    <property type="nucleotide sequence ID" value="NZ_BPQP01000033.1"/>
</dbReference>
<evidence type="ECO:0000256" key="5">
    <source>
        <dbReference type="SAM" id="Phobius"/>
    </source>
</evidence>
<protein>
    <submittedName>
        <fullName evidence="7">Thiol:disulfide interchange protein CycY</fullName>
    </submittedName>
</protein>
<keyword evidence="4" id="KW-0676">Redox-active center</keyword>
<evidence type="ECO:0000313" key="8">
    <source>
        <dbReference type="Proteomes" id="UP001055125"/>
    </source>
</evidence>
<dbReference type="PANTHER" id="PTHR42852:SF6">
    <property type="entry name" value="THIOL:DISULFIDE INTERCHANGE PROTEIN DSBE"/>
    <property type="match status" value="1"/>
</dbReference>
<evidence type="ECO:0000313" key="7">
    <source>
        <dbReference type="EMBL" id="GJD95158.1"/>
    </source>
</evidence>
<accession>A0ABQ4RY84</accession>
<evidence type="ECO:0000256" key="1">
    <source>
        <dbReference type="ARBA" id="ARBA00004196"/>
    </source>
</evidence>
<dbReference type="InterPro" id="IPR017937">
    <property type="entry name" value="Thioredoxin_CS"/>
</dbReference>
<proteinExistence type="predicted"/>
<dbReference type="SUPFAM" id="SSF52833">
    <property type="entry name" value="Thioredoxin-like"/>
    <property type="match status" value="1"/>
</dbReference>
<reference evidence="7" key="2">
    <citation type="submission" date="2021-08" db="EMBL/GenBank/DDBJ databases">
        <authorList>
            <person name="Tani A."/>
            <person name="Ola A."/>
            <person name="Ogura Y."/>
            <person name="Katsura K."/>
            <person name="Hayashi T."/>
        </authorList>
    </citation>
    <scope>NUCLEOTIDE SEQUENCE</scope>
    <source>
        <strain evidence="7">DSM 19015</strain>
    </source>
</reference>
<name>A0ABQ4RY84_9HYPH</name>